<dbReference type="OrthoDB" id="266755at2157"/>
<accession>A0A498KQC8</accession>
<name>A0A498KQC8_9EURY</name>
<evidence type="ECO:0000313" key="3">
    <source>
        <dbReference type="Proteomes" id="UP000289691"/>
    </source>
</evidence>
<proteinExistence type="predicted"/>
<protein>
    <submittedName>
        <fullName evidence="2">PadR family transcriptional regulator</fullName>
    </submittedName>
</protein>
<dbReference type="SUPFAM" id="SSF46785">
    <property type="entry name" value="Winged helix' DNA-binding domain"/>
    <property type="match status" value="1"/>
</dbReference>
<organism evidence="2 3">
    <name type="scientific">Halorientalis pallida</name>
    <dbReference type="NCBI Taxonomy" id="2479928"/>
    <lineage>
        <taxon>Archaea</taxon>
        <taxon>Methanobacteriati</taxon>
        <taxon>Methanobacteriota</taxon>
        <taxon>Stenosarchaea group</taxon>
        <taxon>Halobacteria</taxon>
        <taxon>Halobacteriales</taxon>
        <taxon>Haloarculaceae</taxon>
        <taxon>Halorientalis</taxon>
    </lineage>
</organism>
<keyword evidence="3" id="KW-1185">Reference proteome</keyword>
<dbReference type="InterPro" id="IPR036390">
    <property type="entry name" value="WH_DNA-bd_sf"/>
</dbReference>
<dbReference type="Proteomes" id="UP000289691">
    <property type="component" value="Unassembled WGS sequence"/>
</dbReference>
<dbReference type="InterPro" id="IPR005149">
    <property type="entry name" value="Tscrpt_reg_PadR_N"/>
</dbReference>
<dbReference type="Pfam" id="PF03551">
    <property type="entry name" value="PadR"/>
    <property type="match status" value="1"/>
</dbReference>
<sequence length="109" mass="12154">MTHPGSSAHDDVSAADLSTFEKELLFAIAEIEAAGDDPYGLEIKRRIADQLEIEVNHGRLYPNLDDLVEYGLVEKSELDKRTNEYSLTDAGAKLITNYAQRLESLDETL</sequence>
<feature type="domain" description="Transcription regulator PadR N-terminal" evidence="1">
    <location>
        <begin position="36"/>
        <end position="95"/>
    </location>
</feature>
<reference evidence="2 3" key="1">
    <citation type="submission" date="2019-01" db="EMBL/GenBank/DDBJ databases">
        <title>Halorientalis sp. F13-25 a new haloarchaeum isolated from hypersaline water.</title>
        <authorList>
            <person name="Ana D.-V."/>
            <person name="Cristina S.-P."/>
            <person name="Antonio V."/>
        </authorList>
    </citation>
    <scope>NUCLEOTIDE SEQUENCE [LARGE SCALE GENOMIC DNA]</scope>
    <source>
        <strain evidence="2 3">F13-25</strain>
    </source>
</reference>
<gene>
    <name evidence="2" type="ORF">EAF64_20525</name>
</gene>
<evidence type="ECO:0000313" key="2">
    <source>
        <dbReference type="EMBL" id="RXK46160.1"/>
    </source>
</evidence>
<dbReference type="RefSeq" id="WP_129070845.1">
    <property type="nucleotide sequence ID" value="NZ_RDFA01000013.1"/>
</dbReference>
<comment type="caution">
    <text evidence="2">The sequence shown here is derived from an EMBL/GenBank/DDBJ whole genome shotgun (WGS) entry which is preliminary data.</text>
</comment>
<evidence type="ECO:0000259" key="1">
    <source>
        <dbReference type="Pfam" id="PF03551"/>
    </source>
</evidence>
<dbReference type="Gene3D" id="1.10.10.10">
    <property type="entry name" value="Winged helix-like DNA-binding domain superfamily/Winged helix DNA-binding domain"/>
    <property type="match status" value="1"/>
</dbReference>
<dbReference type="AlphaFoldDB" id="A0A498KQC8"/>
<dbReference type="EMBL" id="RDFA01000013">
    <property type="protein sequence ID" value="RXK46160.1"/>
    <property type="molecule type" value="Genomic_DNA"/>
</dbReference>
<dbReference type="InterPro" id="IPR036388">
    <property type="entry name" value="WH-like_DNA-bd_sf"/>
</dbReference>